<comment type="similarity">
    <text evidence="1">Belongs to the ornithine cyclodeaminase/mu-crystallin family.</text>
</comment>
<dbReference type="AlphaFoldDB" id="A0A2U1P9D5"/>
<dbReference type="GO" id="GO:0016491">
    <property type="term" value="F:oxidoreductase activity"/>
    <property type="evidence" value="ECO:0007669"/>
    <property type="project" value="UniProtKB-ARBA"/>
</dbReference>
<evidence type="ECO:0000313" key="2">
    <source>
        <dbReference type="EMBL" id="PWA82366.1"/>
    </source>
</evidence>
<dbReference type="Gene3D" id="3.30.1780.10">
    <property type="entry name" value="ornithine cyclodeaminase, domain 1"/>
    <property type="match status" value="1"/>
</dbReference>
<dbReference type="GO" id="GO:0005737">
    <property type="term" value="C:cytoplasm"/>
    <property type="evidence" value="ECO:0007669"/>
    <property type="project" value="TreeGrafter"/>
</dbReference>
<reference evidence="2 3" key="1">
    <citation type="journal article" date="2018" name="Mol. Plant">
        <title>The genome of Artemisia annua provides insight into the evolution of Asteraceae family and artemisinin biosynthesis.</title>
        <authorList>
            <person name="Shen Q."/>
            <person name="Zhang L."/>
            <person name="Liao Z."/>
            <person name="Wang S."/>
            <person name="Yan T."/>
            <person name="Shi P."/>
            <person name="Liu M."/>
            <person name="Fu X."/>
            <person name="Pan Q."/>
            <person name="Wang Y."/>
            <person name="Lv Z."/>
            <person name="Lu X."/>
            <person name="Zhang F."/>
            <person name="Jiang W."/>
            <person name="Ma Y."/>
            <person name="Chen M."/>
            <person name="Hao X."/>
            <person name="Li L."/>
            <person name="Tang Y."/>
            <person name="Lv G."/>
            <person name="Zhou Y."/>
            <person name="Sun X."/>
            <person name="Brodelius P.E."/>
            <person name="Rose J.K.C."/>
            <person name="Tang K."/>
        </authorList>
    </citation>
    <scope>NUCLEOTIDE SEQUENCE [LARGE SCALE GENOMIC DNA]</scope>
    <source>
        <strain evidence="3">cv. Huhao1</strain>
        <tissue evidence="2">Leaf</tissue>
    </source>
</reference>
<dbReference type="PANTHER" id="PTHR13812">
    <property type="entry name" value="KETIMINE REDUCTASE MU-CRYSTALLIN"/>
    <property type="match status" value="1"/>
</dbReference>
<dbReference type="GO" id="GO:0019752">
    <property type="term" value="P:carboxylic acid metabolic process"/>
    <property type="evidence" value="ECO:0007669"/>
    <property type="project" value="UniProtKB-ARBA"/>
</dbReference>
<dbReference type="SUPFAM" id="SSF51735">
    <property type="entry name" value="NAD(P)-binding Rossmann-fold domains"/>
    <property type="match status" value="1"/>
</dbReference>
<dbReference type="STRING" id="35608.A0A2U1P9D5"/>
<protein>
    <submittedName>
        <fullName evidence="2">NAD(P)-binding domain-containing protein</fullName>
    </submittedName>
</protein>
<dbReference type="OrthoDB" id="41492at2759"/>
<dbReference type="NCBIfam" id="NF004793">
    <property type="entry name" value="PRK06141.1"/>
    <property type="match status" value="1"/>
</dbReference>
<dbReference type="Gene3D" id="3.40.50.720">
    <property type="entry name" value="NAD(P)-binding Rossmann-like Domain"/>
    <property type="match status" value="1"/>
</dbReference>
<dbReference type="PANTHER" id="PTHR13812:SF19">
    <property type="entry name" value="KETIMINE REDUCTASE MU-CRYSTALLIN"/>
    <property type="match status" value="1"/>
</dbReference>
<dbReference type="InterPro" id="IPR036291">
    <property type="entry name" value="NAD(P)-bd_dom_sf"/>
</dbReference>
<evidence type="ECO:0000313" key="3">
    <source>
        <dbReference type="Proteomes" id="UP000245207"/>
    </source>
</evidence>
<dbReference type="InterPro" id="IPR003462">
    <property type="entry name" value="ODC_Mu_crystall"/>
</dbReference>
<evidence type="ECO:0000256" key="1">
    <source>
        <dbReference type="ARBA" id="ARBA00008903"/>
    </source>
</evidence>
<dbReference type="Proteomes" id="UP000245207">
    <property type="component" value="Unassembled WGS sequence"/>
</dbReference>
<dbReference type="EMBL" id="PKPP01001481">
    <property type="protein sequence ID" value="PWA82366.1"/>
    <property type="molecule type" value="Genomic_DNA"/>
</dbReference>
<dbReference type="Pfam" id="PF02423">
    <property type="entry name" value="OCD_Mu_crystall"/>
    <property type="match status" value="1"/>
</dbReference>
<proteinExistence type="inferred from homology"/>
<accession>A0A2U1P9D5</accession>
<dbReference type="FunFam" id="3.40.50.720:FF:000311">
    <property type="entry name" value="Ornithine cyclodeaminase"/>
    <property type="match status" value="1"/>
</dbReference>
<dbReference type="InterPro" id="IPR023401">
    <property type="entry name" value="ODC_N"/>
</dbReference>
<name>A0A2U1P9D5_ARTAN</name>
<comment type="caution">
    <text evidence="2">The sequence shown here is derived from an EMBL/GenBank/DDBJ whole genome shotgun (WGS) entry which is preliminary data.</text>
</comment>
<gene>
    <name evidence="2" type="ORF">CTI12_AA104660</name>
</gene>
<keyword evidence="3" id="KW-1185">Reference proteome</keyword>
<dbReference type="PIRSF" id="PIRSF001439">
    <property type="entry name" value="CryM"/>
    <property type="match status" value="1"/>
</dbReference>
<sequence length="329" mass="35416">MAGKSPIFIDGATIQTLLPYKSLITHFQTSLPFATSSIQSPLRHSHPTSSSSTLLLMPSWSTSSSSSSSLPYIGVKLVTTHPDNNLINLPGVHATYVLFSSVTGQNLASMDGTELTLRRTACVSALASSYLSNENSKKMIMVGAGALGPHLVRAHLTTRPGIRNVMIWNRNLGKAKNLVEKMGSEGMEGVRFEMCEDLEMGVRGADVVTCATNSEKALVLGKWLKDGAHLDLVGSYKPSMRECDDEAIRRGRVFVDNEAAKVEAGELVGAFERGVMKEDEVEGDLVELIKGVKSGRKDEKEITVFVSVGSAVVDLLSAQLAYETITAKP</sequence>
<organism evidence="2 3">
    <name type="scientific">Artemisia annua</name>
    <name type="common">Sweet wormwood</name>
    <dbReference type="NCBI Taxonomy" id="35608"/>
    <lineage>
        <taxon>Eukaryota</taxon>
        <taxon>Viridiplantae</taxon>
        <taxon>Streptophyta</taxon>
        <taxon>Embryophyta</taxon>
        <taxon>Tracheophyta</taxon>
        <taxon>Spermatophyta</taxon>
        <taxon>Magnoliopsida</taxon>
        <taxon>eudicotyledons</taxon>
        <taxon>Gunneridae</taxon>
        <taxon>Pentapetalae</taxon>
        <taxon>asterids</taxon>
        <taxon>campanulids</taxon>
        <taxon>Asterales</taxon>
        <taxon>Asteraceae</taxon>
        <taxon>Asteroideae</taxon>
        <taxon>Anthemideae</taxon>
        <taxon>Artemisiinae</taxon>
        <taxon>Artemisia</taxon>
    </lineage>
</organism>